<sequence>MHDETEAMGHPPPANGPATHIQCVALTATRYRCHPCLFRRLSWKSVNNPRRDEMKTRSLKWLYRVLAIASPMYLAAGFAQAQSAAPSGMAQVTRAGILRELQELESVGYNPTAPGDTRFPDNLQQALQKLDAKHRAEAGAAAESARPGQATVTQ</sequence>
<dbReference type="EMBL" id="CP046729">
    <property type="protein sequence ID" value="QUP53871.1"/>
    <property type="molecule type" value="Genomic_DNA"/>
</dbReference>
<name>A0ABX7ZFL4_9RALS</name>
<dbReference type="Pfam" id="PF13663">
    <property type="entry name" value="DUF4148"/>
    <property type="match status" value="1"/>
</dbReference>
<proteinExistence type="predicted"/>
<organism evidence="2 3">
    <name type="scientific">Ralstonia syzygii</name>
    <dbReference type="NCBI Taxonomy" id="28097"/>
    <lineage>
        <taxon>Bacteria</taxon>
        <taxon>Pseudomonadati</taxon>
        <taxon>Pseudomonadota</taxon>
        <taxon>Betaproteobacteria</taxon>
        <taxon>Burkholderiales</taxon>
        <taxon>Burkholderiaceae</taxon>
        <taxon>Ralstonia</taxon>
        <taxon>Ralstonia solanacearum species complex</taxon>
    </lineage>
</organism>
<dbReference type="Proteomes" id="UP000677898">
    <property type="component" value="Chromosome"/>
</dbReference>
<feature type="compositionally biased region" description="Low complexity" evidence="1">
    <location>
        <begin position="138"/>
        <end position="154"/>
    </location>
</feature>
<accession>A0ABX7ZFL4</accession>
<evidence type="ECO:0000313" key="2">
    <source>
        <dbReference type="EMBL" id="QUP53871.1"/>
    </source>
</evidence>
<feature type="region of interest" description="Disordered" evidence="1">
    <location>
        <begin position="134"/>
        <end position="154"/>
    </location>
</feature>
<protein>
    <submittedName>
        <fullName evidence="2">DUF4148 domain-containing protein</fullName>
    </submittedName>
</protein>
<evidence type="ECO:0000313" key="3">
    <source>
        <dbReference type="Proteomes" id="UP000677898"/>
    </source>
</evidence>
<evidence type="ECO:0000256" key="1">
    <source>
        <dbReference type="SAM" id="MobiDB-lite"/>
    </source>
</evidence>
<keyword evidence="3" id="KW-1185">Reference proteome</keyword>
<dbReference type="InterPro" id="IPR025421">
    <property type="entry name" value="DUF4148"/>
</dbReference>
<gene>
    <name evidence="2" type="ORF">GO998_08955</name>
</gene>
<reference evidence="2 3" key="1">
    <citation type="journal article" date="2021" name="Phytopathology">
        <title>Complete genome sequence of Ralstonia syzygii subsp. indonesiensis strain LLRS-1, isolated from wilted tobacco in China.</title>
        <authorList>
            <person name="Lu C.H."/>
            <person name="Li J.Y."/>
            <person name="Mi M.G."/>
            <person name="Lin Z.L."/>
            <person name="Jiang N."/>
            <person name="Gai X."/>
            <person name="Ma J.H."/>
            <person name="Lei L.P."/>
            <person name="Xia Z.Y."/>
        </authorList>
    </citation>
    <scope>NUCLEOTIDE SEQUENCE [LARGE SCALE GENOMIC DNA]</scope>
    <source>
        <strain evidence="2 3">LLRS-1</strain>
    </source>
</reference>